<dbReference type="Proteomes" id="UP000215590">
    <property type="component" value="Unassembled WGS sequence"/>
</dbReference>
<gene>
    <name evidence="1" type="ORF">CEV31_3339</name>
</gene>
<name>A0A256FEX5_9HYPH</name>
<organism evidence="1 2">
    <name type="scientific">Brucella thiophenivorans</name>
    <dbReference type="NCBI Taxonomy" id="571255"/>
    <lineage>
        <taxon>Bacteria</taxon>
        <taxon>Pseudomonadati</taxon>
        <taxon>Pseudomonadota</taxon>
        <taxon>Alphaproteobacteria</taxon>
        <taxon>Hyphomicrobiales</taxon>
        <taxon>Brucellaceae</taxon>
        <taxon>Brucella/Ochrobactrum group</taxon>
        <taxon>Brucella</taxon>
    </lineage>
</organism>
<dbReference type="EMBL" id="NNRJ01000052">
    <property type="protein sequence ID" value="OYR13415.1"/>
    <property type="molecule type" value="Genomic_DNA"/>
</dbReference>
<accession>A0A256FEX5</accession>
<dbReference type="AlphaFoldDB" id="A0A256FEX5"/>
<comment type="caution">
    <text evidence="1">The sequence shown here is derived from an EMBL/GenBank/DDBJ whole genome shotgun (WGS) entry which is preliminary data.</text>
</comment>
<reference evidence="1 2" key="1">
    <citation type="submission" date="2017-07" db="EMBL/GenBank/DDBJ databases">
        <title>Phylogenetic study on the rhizospheric bacterium Ochrobactrum sp. A44.</title>
        <authorList>
            <person name="Krzyzanowska D.M."/>
            <person name="Ossowicki A."/>
            <person name="Rajewska M."/>
            <person name="Maciag T."/>
            <person name="Kaczynski Z."/>
            <person name="Czerwicka M."/>
            <person name="Jafra S."/>
        </authorList>
    </citation>
    <scope>NUCLEOTIDE SEQUENCE [LARGE SCALE GENOMIC DNA]</scope>
    <source>
        <strain evidence="1 2">DSM 7216</strain>
    </source>
</reference>
<keyword evidence="2" id="KW-1185">Reference proteome</keyword>
<evidence type="ECO:0000313" key="2">
    <source>
        <dbReference type="Proteomes" id="UP000215590"/>
    </source>
</evidence>
<evidence type="ECO:0000313" key="1">
    <source>
        <dbReference type="EMBL" id="OYR13415.1"/>
    </source>
</evidence>
<sequence>MGRQWLVIVKRRHCVRHEYPSNFHYSEQRGMIPSYPPPFSSESGSY</sequence>
<protein>
    <submittedName>
        <fullName evidence="1">Uncharacterized protein</fullName>
    </submittedName>
</protein>
<proteinExistence type="predicted"/>